<gene>
    <name evidence="1" type="ORF">BFJ65_g18438</name>
</gene>
<dbReference type="EMBL" id="MRCU01000019">
    <property type="protein sequence ID" value="RKK06885.1"/>
    <property type="molecule type" value="Genomic_DNA"/>
</dbReference>
<name>A0A3L6MPW9_FUSOX</name>
<proteinExistence type="predicted"/>
<sequence>MTSSQTTAASTPSISDQPITGTSLDFFLFFNATYPDEDAQNTTGGSRTRKSRGMVMYRCLHCPADKPWANRTRDNAWHHARRCHADIISSLDRTLIGGSSDVLDDEREVKRPRIDAFFPSRYSDGGYIEIKGKHIRGYPAWQLISSQSLLNHLMLSLTSHRRGVRYHGIERA</sequence>
<dbReference type="Proteomes" id="UP000270866">
    <property type="component" value="Unassembled WGS sequence"/>
</dbReference>
<protein>
    <submittedName>
        <fullName evidence="1">Uncharacterized protein</fullName>
    </submittedName>
</protein>
<evidence type="ECO:0000313" key="2">
    <source>
        <dbReference type="Proteomes" id="UP000270866"/>
    </source>
</evidence>
<organism evidence="1 2">
    <name type="scientific">Fusarium oxysporum f. sp. cepae</name>
    <dbReference type="NCBI Taxonomy" id="396571"/>
    <lineage>
        <taxon>Eukaryota</taxon>
        <taxon>Fungi</taxon>
        <taxon>Dikarya</taxon>
        <taxon>Ascomycota</taxon>
        <taxon>Pezizomycotina</taxon>
        <taxon>Sordariomycetes</taxon>
        <taxon>Hypocreomycetidae</taxon>
        <taxon>Hypocreales</taxon>
        <taxon>Nectriaceae</taxon>
        <taxon>Fusarium</taxon>
        <taxon>Fusarium oxysporum species complex</taxon>
    </lineage>
</organism>
<evidence type="ECO:0000313" key="1">
    <source>
        <dbReference type="EMBL" id="RKK06885.1"/>
    </source>
</evidence>
<accession>A0A3L6MPW9</accession>
<dbReference type="AlphaFoldDB" id="A0A3L6MPW9"/>
<comment type="caution">
    <text evidence="1">The sequence shown here is derived from an EMBL/GenBank/DDBJ whole genome shotgun (WGS) entry which is preliminary data.</text>
</comment>
<reference evidence="1 2" key="1">
    <citation type="journal article" date="2018" name="Sci. Rep.">
        <title>Characterisation of pathogen-specific regions and novel effector candidates in Fusarium oxysporum f. sp. cepae.</title>
        <authorList>
            <person name="Armitage A.D."/>
            <person name="Taylor A."/>
            <person name="Sobczyk M.K."/>
            <person name="Baxter L."/>
            <person name="Greenfield B.P."/>
            <person name="Bates H.J."/>
            <person name="Wilson F."/>
            <person name="Jackson A.C."/>
            <person name="Ott S."/>
            <person name="Harrison R.J."/>
            <person name="Clarkson J.P."/>
        </authorList>
    </citation>
    <scope>NUCLEOTIDE SEQUENCE [LARGE SCALE GENOMIC DNA]</scope>
    <source>
        <strain evidence="1 2">FoC_Fus2</strain>
    </source>
</reference>